<feature type="compositionally biased region" description="Acidic residues" evidence="1">
    <location>
        <begin position="2049"/>
        <end position="2075"/>
    </location>
</feature>
<dbReference type="GO" id="GO:0003677">
    <property type="term" value="F:DNA binding"/>
    <property type="evidence" value="ECO:0007669"/>
    <property type="project" value="UniProtKB-KW"/>
</dbReference>
<name>A0ABD6C352_9EURY</name>
<dbReference type="Gene3D" id="3.90.980.10">
    <property type="entry name" value="DNA primase, catalytic core, N-terminal domain"/>
    <property type="match status" value="1"/>
</dbReference>
<feature type="compositionally biased region" description="Polar residues" evidence="1">
    <location>
        <begin position="1641"/>
        <end position="1652"/>
    </location>
</feature>
<evidence type="ECO:0000259" key="3">
    <source>
        <dbReference type="Pfam" id="PF26449"/>
    </source>
</evidence>
<dbReference type="InterPro" id="IPR037068">
    <property type="entry name" value="DNA_primase_core_N_sf"/>
</dbReference>
<feature type="region of interest" description="Disordered" evidence="1">
    <location>
        <begin position="1531"/>
        <end position="1660"/>
    </location>
</feature>
<dbReference type="Pfam" id="PF10412">
    <property type="entry name" value="TrwB_AAD_bind"/>
    <property type="match status" value="1"/>
</dbReference>
<feature type="compositionally biased region" description="Basic and acidic residues" evidence="1">
    <location>
        <begin position="376"/>
        <end position="387"/>
    </location>
</feature>
<feature type="region of interest" description="Disordered" evidence="1">
    <location>
        <begin position="437"/>
        <end position="458"/>
    </location>
</feature>
<feature type="region of interest" description="Disordered" evidence="1">
    <location>
        <begin position="2315"/>
        <end position="2359"/>
    </location>
</feature>
<feature type="compositionally biased region" description="Polar residues" evidence="1">
    <location>
        <begin position="2144"/>
        <end position="2165"/>
    </location>
</feature>
<feature type="compositionally biased region" description="Polar residues" evidence="1">
    <location>
        <begin position="2089"/>
        <end position="2105"/>
    </location>
</feature>
<feature type="region of interest" description="Disordered" evidence="1">
    <location>
        <begin position="2758"/>
        <end position="2779"/>
    </location>
</feature>
<feature type="compositionally biased region" description="Acidic residues" evidence="1">
    <location>
        <begin position="3130"/>
        <end position="3139"/>
    </location>
</feature>
<feature type="compositionally biased region" description="Acidic residues" evidence="1">
    <location>
        <begin position="1748"/>
        <end position="1759"/>
    </location>
</feature>
<dbReference type="Gene3D" id="3.40.50.300">
    <property type="entry name" value="P-loop containing nucleotide triphosphate hydrolases"/>
    <property type="match status" value="2"/>
</dbReference>
<dbReference type="InterPro" id="IPR058441">
    <property type="entry name" value="DUF8128"/>
</dbReference>
<feature type="compositionally biased region" description="Acidic residues" evidence="1">
    <location>
        <begin position="1710"/>
        <end position="1741"/>
    </location>
</feature>
<dbReference type="Pfam" id="PF26449">
    <property type="entry name" value="DUF8128"/>
    <property type="match status" value="1"/>
</dbReference>
<evidence type="ECO:0000259" key="2">
    <source>
        <dbReference type="Pfam" id="PF10412"/>
    </source>
</evidence>
<feature type="compositionally biased region" description="Acidic residues" evidence="1">
    <location>
        <begin position="1538"/>
        <end position="1582"/>
    </location>
</feature>
<feature type="compositionally biased region" description="Acidic residues" evidence="1">
    <location>
        <begin position="2349"/>
        <end position="2359"/>
    </location>
</feature>
<evidence type="ECO:0000313" key="4">
    <source>
        <dbReference type="EMBL" id="MFD1571211.1"/>
    </source>
</evidence>
<protein>
    <submittedName>
        <fullName evidence="4">Type IV secretion system DNA-binding domain-containing protein</fullName>
    </submittedName>
</protein>
<feature type="domain" description="DUF8128" evidence="3">
    <location>
        <begin position="30"/>
        <end position="359"/>
    </location>
</feature>
<feature type="compositionally biased region" description="Acidic residues" evidence="1">
    <location>
        <begin position="571"/>
        <end position="580"/>
    </location>
</feature>
<keyword evidence="4" id="KW-0238">DNA-binding</keyword>
<dbReference type="InterPro" id="IPR019476">
    <property type="entry name" value="T4SS_TraD_DNA-bd"/>
</dbReference>
<feature type="compositionally biased region" description="Acidic residues" evidence="1">
    <location>
        <begin position="3186"/>
        <end position="3199"/>
    </location>
</feature>
<comment type="caution">
    <text evidence="4">The sequence shown here is derived from an EMBL/GenBank/DDBJ whole genome shotgun (WGS) entry which is preliminary data.</text>
</comment>
<feature type="compositionally biased region" description="Acidic residues" evidence="1">
    <location>
        <begin position="2111"/>
        <end position="2127"/>
    </location>
</feature>
<accession>A0ABD6C352</accession>
<feature type="region of interest" description="Disordered" evidence="1">
    <location>
        <begin position="519"/>
        <end position="610"/>
    </location>
</feature>
<proteinExistence type="predicted"/>
<feature type="compositionally biased region" description="Basic and acidic residues" evidence="1">
    <location>
        <begin position="1691"/>
        <end position="1701"/>
    </location>
</feature>
<gene>
    <name evidence="4" type="ORF">ACFR9T_11535</name>
</gene>
<feature type="compositionally biased region" description="Polar residues" evidence="1">
    <location>
        <begin position="542"/>
        <end position="553"/>
    </location>
</feature>
<sequence length="3343" mass="369344">MLHPFDHIHDHTFPDWLKGPRHHQLGTREPDAPQIDQALVDTITEAADGYAGSLNRVRPHKKEDGLKYAEELIAGFHNESVSHSKLAQRFNLAEQPKKFSFEMVLTDETVKFHWGLPDSIHQREFRQQVSGLYPNSEIKPVDRPFPEIEPGMYLAGGKLELEQHKYRPLRGTSGPDAFETDPLRSTLSELVGYSNEVAIVQFVFTPAGPNWTEGHMPHEWSADQINDGLTYGRVNGSYWNPRLDDPSAKDKRAAEEVLNQEGKQAYYLNIRFLVFASSPDIAKHHAHGIGSVFSSQYHNEETGQTLLPLAFKEQGVKELARRTAAREFSYDQTSLNVSELAGLAHLPGEEVNMTNVDWTRKGVGNRPPAQANRTAKPPDMRVNRDLSELGGEASAMASLSGGHTEETDTVGTDAPEEEDNIFMKGLGTLLRFFFDDTTDSDDGDDGPTKTVDIDSSPEKQEAFNELYRQFIHGELTREKIKSQYNDNVADNLIRKFQNRRADELGIDLDELDAREDVFDAPGARTTPDEEETPATDVDESDTGSSTKSQTPSGPDTPPEDAEGVTDLPATPDDDLPETTDDSTGPPSPYTRGRENPAHHQHYTYDQSDTDVQLRREPGLQRYFPFELTATASGKGRAQDGDVFAGFDVRDRLVHSHTHHPDEPIWLGYDNNPMDGIREIGLEPFSWFRHMTIFGSTGKGKSTTLNMMMNQIARKDHGFVFIDPKGDTVDDLITQLPDERMDDIVWIEPGSETYDQVAGINFLEPGDCETEIEFNREVESIINDLRAVLRGGEYWGPKMEGITSNIGRAMIRSRRKFTLVDMYYVLADNESRAKFSNVVSQEGMSFIHEYTTKIAEMDVEEIDPVLRRIQDWVEDPVSRGIVTHRDGTINLSHAVEEGKIILVRNTVRSDEIRKVVSTGIMRRVWSTIRKREKVEEADREPFFAIMDEFDDIASENMALDKMLSKARSGKMGVITCLQNPSQVRDIAPQTLKQMFGNTDTLLSFGVTEVDDARIIAERFDDDSIDSGTLMSLPAYTALTTISTMDEDGPMRSDPLAPDTFAPYPARRTPEEAEEIIGENLNEYGVDALEQNLDESEHALMHLGGENDLTKCFLEAVWSKQIRENALDALPGNYETLEPAPALNINPPEMQDGETLTVSVEEVNEGFHRRTSTGFEELPDGVLVDREYVELVDEEVEEEADNIRGTGGTPAGQVRISDPETELSITDKGIRSVLEQADEDWRPETEKHNEVIRRAFVILSATGMEVTVVHQDHETSLPDAVAYPPIDESVDTKQASRLLEQFKAEYPIAAELSGGGAITIEAETSTYKKPARTLENLARSVRNGRKAMFITPEMEAKDRTAPAARVDHILSDPMFIRDHLRMRPNEDADDAGDITERDPMPLYYNKTDYLQLGTPTDGQRKHALIENGKQAVWVNTEDDTITLFNGMAGAKKGTLRMDEGFGSTNAFNAWCRYDEHNNEWVVYPDGEPQRYRTLDDLRDDWQLVYEPFVPEREFEEIPGEDQWEIIQTSLPDFLSPADKADDDAQTDADIDDPPDDSEPAPDADEEVSDDTTTDEDVADDDSSDDPASQEPETYTNVEEIPEQAALTRDEEAADDDDLDISLNRAGFTREAVPILDRVLTDKLPNNTDTHTGESVTGGEQYATIPDEALESIIPEKYMSVYRAMAALDIGENARDPVGIHDDDSSGEGETPATDEAETPDGEPDPDVDTTVDEDDPFGVDDDSAGPVGILEEDDEGDEETSPIDAVTFTYAAAMTNLSTYYIANSDTVDEDSSPSDIDIDYDAVTDRFGAKDPTDAAFWQEVWDSANVNQTEAIFRDNLPGALRYGPGIRGTQAADAIRIGLAEEELVPAGDDAVRLPGPRDAYEDYLTEEEVAEMQRRDSWVPVWDALGRDHDEGLTVPRIILAIPLEYDFEEPMAQAAIGAGVDAGVIKEEGKKIVLGDQTIPTFWDAVLDVLEATPHEPLTEAEVTIALRRHHGLDTEKISETTEAARNHGAVYRDDETDHFKINTPRDEKGPEIDPVAFDRDTYPPTDDDESDPDSDSDDDSGGDDSDDDPDGGDTPTGTTDEKTSEQTGENTDQQTSEQTGENTDDHADTDEGGETPATDDGEEASPTPTDADAESDEPDTASTSEDSSPDTQTTNSPSESGDGSAARTGAHSEAGDTDDTDTTPDAETDTGSDDDGETDTAPDTTETESGSDDTDGAQSDADETRRVGQTAAGEPRAEPNSTLVDADPEDLRLSPTPDLGAVQACLEEAARFFHSQLDTTIDQNATWNDEQAFEAGYRKPETPREYFTALDEPDPAYPVEQDPEAADAMPPNEDAQTSGIQSTEDAADNTGEPEDFAAADQPYQFLGANHRGWNDELVADKQLGWAPAFGKDLFFHLESEGFSHHTMLATGLFTKPTDAYGENEEGEGYVDYTTLDDPDNPNDLSCLFRGRYIFPYYDEDGKVAFFIGRQPDFDTEYGTHPEDFTKGKYAKLATTKNYTIVDEPIYGRETIVEGEPLAITEGMADAITAHAHGIPCISPVTKTFKMKHRDVLADIVKRREIPDVYFLQDSDPPKRVVLAEEDRDHDERRCERDMALRELFCTGEFPGDEMFTRKLVVEAARDGTLQDKLDDQDLRVAPPADADVDAEEQTPVTAEEVPVHLLETDGEFRATGPISEVIELHQHGPGVDSAVNMGRVLDTHTPSPDDTFTGSVRASAEVYREEVLNGDADPVEDNDELWETVAARLGAIDVDTETDAATESADEDGQASLVPDDEPEYTDYGGTNVWLIELPQFGDEKRDLDDFLQEGWLALTPPADWALRLSLGNTPVPPDDVTANLDPAPAWMQALADRADPVGEYPTGMAPDSLGFPTANDLPQTVGTITVDGSAADLPIYDPYIIPSDPDADRDEIAATHRWPVSDLDTLRSAGKMAQPMPQSPDVYPPLSLFGFIPTIHPSQHPAATGSIGGLESNPESQMDVDPQEIKARVEKGDYRELTGSHNPLWTLDLRDLGLTPGSRGNNPFGHFGDSENYFVVISDEQAYCHKRNAVYNFQHFALCDMGKRDPKYSASGQNLDDLEYLHLWTYARQNNLIPEHTPIPLKGLVGYAIEHDFCEADDLEQFDGSKEDSEGDDDESDGDSGGSNTAGKRALKLPDDVYFPVLKDIEETTGYTPARLADSNRSGGDDGDESSEPADAPEVDTASIALDTMMDRYGTLVTDDGFPHPMVQFANILLEIEDDLDQARKDDGATPVSDLRSAYNAWAQINTHKLVKETDVTADELDLSTYGVGGFASKFRAELGISPTSKKVSLDGRGRAKCWLGLELTDPGKKLVDLEDKFPIEE</sequence>
<feature type="region of interest" description="Disordered" evidence="1">
    <location>
        <begin position="1691"/>
        <end position="1760"/>
    </location>
</feature>
<feature type="region of interest" description="Disordered" evidence="1">
    <location>
        <begin position="1999"/>
        <end position="2261"/>
    </location>
</feature>
<feature type="region of interest" description="Disordered" evidence="1">
    <location>
        <begin position="3171"/>
        <end position="3200"/>
    </location>
</feature>
<feature type="compositionally biased region" description="Basic and acidic residues" evidence="1">
    <location>
        <begin position="1999"/>
        <end position="2045"/>
    </location>
</feature>
<evidence type="ECO:0000256" key="1">
    <source>
        <dbReference type="SAM" id="MobiDB-lite"/>
    </source>
</evidence>
<dbReference type="PANTHER" id="PTHR30121:SF6">
    <property type="entry name" value="SLR6007 PROTEIN"/>
    <property type="match status" value="1"/>
</dbReference>
<dbReference type="PANTHER" id="PTHR30121">
    <property type="entry name" value="UNCHARACTERIZED PROTEIN YJGR-RELATED"/>
    <property type="match status" value="1"/>
</dbReference>
<dbReference type="RefSeq" id="WP_256419383.1">
    <property type="nucleotide sequence ID" value="NZ_JANHDL010000018.1"/>
</dbReference>
<keyword evidence="5" id="KW-1185">Reference proteome</keyword>
<feature type="compositionally biased region" description="Polar residues" evidence="1">
    <location>
        <begin position="2338"/>
        <end position="2348"/>
    </location>
</feature>
<evidence type="ECO:0000313" key="5">
    <source>
        <dbReference type="Proteomes" id="UP001597185"/>
    </source>
</evidence>
<feature type="region of interest" description="Disordered" evidence="1">
    <location>
        <begin position="3123"/>
        <end position="3150"/>
    </location>
</feature>
<dbReference type="Proteomes" id="UP001597185">
    <property type="component" value="Unassembled WGS sequence"/>
</dbReference>
<reference evidence="4 5" key="1">
    <citation type="journal article" date="2019" name="Int. J. Syst. Evol. Microbiol.">
        <title>The Global Catalogue of Microorganisms (GCM) 10K type strain sequencing project: providing services to taxonomists for standard genome sequencing and annotation.</title>
        <authorList>
            <consortium name="The Broad Institute Genomics Platform"/>
            <consortium name="The Broad Institute Genome Sequencing Center for Infectious Disease"/>
            <person name="Wu L."/>
            <person name="Ma J."/>
        </authorList>
    </citation>
    <scope>NUCLEOTIDE SEQUENCE [LARGE SCALE GENOMIC DNA]</scope>
    <source>
        <strain evidence="4 5">CGMCC 1.12689</strain>
    </source>
</reference>
<dbReference type="EMBL" id="JBHUDB010000009">
    <property type="protein sequence ID" value="MFD1571211.1"/>
    <property type="molecule type" value="Genomic_DNA"/>
</dbReference>
<dbReference type="CDD" id="cd01127">
    <property type="entry name" value="TrwB_TraG_TraD_VirD4"/>
    <property type="match status" value="2"/>
</dbReference>
<feature type="compositionally biased region" description="Acidic residues" evidence="1">
    <location>
        <begin position="2179"/>
        <end position="2219"/>
    </location>
</feature>
<organism evidence="4 5">
    <name type="scientific">Halorubrum laminariae</name>
    <dbReference type="NCBI Taxonomy" id="1433523"/>
    <lineage>
        <taxon>Archaea</taxon>
        <taxon>Methanobacteriati</taxon>
        <taxon>Methanobacteriota</taxon>
        <taxon>Stenosarchaea group</taxon>
        <taxon>Halobacteria</taxon>
        <taxon>Halobacteriales</taxon>
        <taxon>Haloferacaceae</taxon>
        <taxon>Halorubrum</taxon>
    </lineage>
</organism>
<feature type="domain" description="Type IV secretion system coupling protein TraD DNA-binding" evidence="2">
    <location>
        <begin position="687"/>
        <end position="1021"/>
    </location>
</feature>
<feature type="compositionally biased region" description="Acidic residues" evidence="1">
    <location>
        <begin position="528"/>
        <end position="541"/>
    </location>
</feature>
<dbReference type="SUPFAM" id="SSF52540">
    <property type="entry name" value="P-loop containing nucleoside triphosphate hydrolases"/>
    <property type="match status" value="1"/>
</dbReference>
<dbReference type="InterPro" id="IPR027417">
    <property type="entry name" value="P-loop_NTPase"/>
</dbReference>
<feature type="region of interest" description="Disordered" evidence="1">
    <location>
        <begin position="360"/>
        <end position="413"/>
    </location>
</feature>
<dbReference type="InterPro" id="IPR051162">
    <property type="entry name" value="T4SS_component"/>
</dbReference>
<dbReference type="SUPFAM" id="SSF56731">
    <property type="entry name" value="DNA primase core"/>
    <property type="match status" value="1"/>
</dbReference>